<dbReference type="PANTHER" id="PTHR10430:SF16">
    <property type="entry name" value="PEROXIREDOXIN-5, MITOCHONDRIAL"/>
    <property type="match status" value="1"/>
</dbReference>
<evidence type="ECO:0000259" key="4">
    <source>
        <dbReference type="Pfam" id="PF08534"/>
    </source>
</evidence>
<dbReference type="Gene3D" id="3.40.30.10">
    <property type="entry name" value="Glutaredoxin"/>
    <property type="match status" value="1"/>
</dbReference>
<keyword evidence="6" id="KW-1185">Reference proteome</keyword>
<keyword evidence="1" id="KW-0575">Peroxidase</keyword>
<sequence length="135" mass="14221">MGQKMSVKAGDTIPSVVLCDGMQFPPKLVNVADEIKGKKVMKAWAKDQSITGDGLITFWADNLSVLTKALGMAISHPGPSGDLGPARSKRFVLLVEDGVVKFVQLSEAPDDPAGDNDAASPVAAETMVEKILTLL</sequence>
<feature type="domain" description="Redoxin" evidence="4">
    <location>
        <begin position="29"/>
        <end position="110"/>
    </location>
</feature>
<comment type="caution">
    <text evidence="5">The sequence shown here is derived from an EMBL/GenBank/DDBJ whole genome shotgun (WGS) entry which is preliminary data.</text>
</comment>
<protein>
    <submittedName>
        <fullName evidence="5">Peroxiredoxin</fullName>
    </submittedName>
</protein>
<gene>
    <name evidence="5" type="ORF">SO694_00028014</name>
</gene>
<evidence type="ECO:0000313" key="6">
    <source>
        <dbReference type="Proteomes" id="UP001363151"/>
    </source>
</evidence>
<evidence type="ECO:0000256" key="1">
    <source>
        <dbReference type="ARBA" id="ARBA00022559"/>
    </source>
</evidence>
<dbReference type="PANTHER" id="PTHR10430">
    <property type="entry name" value="PEROXIREDOXIN"/>
    <property type="match status" value="1"/>
</dbReference>
<proteinExistence type="predicted"/>
<dbReference type="InterPro" id="IPR013740">
    <property type="entry name" value="Redoxin"/>
</dbReference>
<organism evidence="5 6">
    <name type="scientific">Aureococcus anophagefferens</name>
    <name type="common">Harmful bloom alga</name>
    <dbReference type="NCBI Taxonomy" id="44056"/>
    <lineage>
        <taxon>Eukaryota</taxon>
        <taxon>Sar</taxon>
        <taxon>Stramenopiles</taxon>
        <taxon>Ochrophyta</taxon>
        <taxon>Pelagophyceae</taxon>
        <taxon>Pelagomonadales</taxon>
        <taxon>Pelagomonadaceae</taxon>
        <taxon>Aureococcus</taxon>
    </lineage>
</organism>
<evidence type="ECO:0000256" key="3">
    <source>
        <dbReference type="ARBA" id="ARBA00023002"/>
    </source>
</evidence>
<evidence type="ECO:0000256" key="2">
    <source>
        <dbReference type="ARBA" id="ARBA00022862"/>
    </source>
</evidence>
<keyword evidence="2" id="KW-0049">Antioxidant</keyword>
<reference evidence="5 6" key="1">
    <citation type="submission" date="2024-03" db="EMBL/GenBank/DDBJ databases">
        <title>Aureococcus anophagefferens CCMP1851 and Kratosvirus quantuckense: Draft genome of a second virus-susceptible host strain in the model system.</title>
        <authorList>
            <person name="Chase E."/>
            <person name="Truchon A.R."/>
            <person name="Schepens W."/>
            <person name="Wilhelm S.W."/>
        </authorList>
    </citation>
    <scope>NUCLEOTIDE SEQUENCE [LARGE SCALE GENOMIC DNA]</scope>
    <source>
        <strain evidence="5 6">CCMP1851</strain>
    </source>
</reference>
<evidence type="ECO:0000313" key="5">
    <source>
        <dbReference type="EMBL" id="KAK7239546.1"/>
    </source>
</evidence>
<dbReference type="InterPro" id="IPR037944">
    <property type="entry name" value="PRX5-like"/>
</dbReference>
<dbReference type="Pfam" id="PF08534">
    <property type="entry name" value="Redoxin"/>
    <property type="match status" value="1"/>
</dbReference>
<name>A0ABR1FVD4_AURAN</name>
<dbReference type="EMBL" id="JBBJCI010000223">
    <property type="protein sequence ID" value="KAK7239546.1"/>
    <property type="molecule type" value="Genomic_DNA"/>
</dbReference>
<accession>A0ABR1FVD4</accession>
<dbReference type="Proteomes" id="UP001363151">
    <property type="component" value="Unassembled WGS sequence"/>
</dbReference>
<keyword evidence="3" id="KW-0560">Oxidoreductase</keyword>